<name>A0A166GNL6_9AGAM</name>
<gene>
    <name evidence="2" type="ORF">SISSUDRAFT_1042396</name>
</gene>
<sequence>MLITSISIWIRKPINLSTTKQLITLVTHPHCHPRTSPRTVHPLTSTHGTPFPSRSPSPTPKREKLSNTNAPPATPPQNLEPQIKQLPSPPQLHHWLPPLYLLSSTSSTPQPSPHGNQTLFEYYQY</sequence>
<evidence type="ECO:0000256" key="1">
    <source>
        <dbReference type="SAM" id="MobiDB-lite"/>
    </source>
</evidence>
<feature type="region of interest" description="Disordered" evidence="1">
    <location>
        <begin position="29"/>
        <end position="91"/>
    </location>
</feature>
<reference evidence="2 3" key="1">
    <citation type="journal article" date="2016" name="Mol. Biol. Evol.">
        <title>Comparative Genomics of Early-Diverging Mushroom-Forming Fungi Provides Insights into the Origins of Lignocellulose Decay Capabilities.</title>
        <authorList>
            <person name="Nagy L.G."/>
            <person name="Riley R."/>
            <person name="Tritt A."/>
            <person name="Adam C."/>
            <person name="Daum C."/>
            <person name="Floudas D."/>
            <person name="Sun H."/>
            <person name="Yadav J.S."/>
            <person name="Pangilinan J."/>
            <person name="Larsson K.H."/>
            <person name="Matsuura K."/>
            <person name="Barry K."/>
            <person name="Labutti K."/>
            <person name="Kuo R."/>
            <person name="Ohm R.A."/>
            <person name="Bhattacharya S.S."/>
            <person name="Shirouzu T."/>
            <person name="Yoshinaga Y."/>
            <person name="Martin F.M."/>
            <person name="Grigoriev I.V."/>
            <person name="Hibbett D.S."/>
        </authorList>
    </citation>
    <scope>NUCLEOTIDE SEQUENCE [LARGE SCALE GENOMIC DNA]</scope>
    <source>
        <strain evidence="2 3">HHB10207 ss-3</strain>
    </source>
</reference>
<dbReference type="AlphaFoldDB" id="A0A166GNL6"/>
<proteinExistence type="predicted"/>
<protein>
    <submittedName>
        <fullName evidence="2">Uncharacterized protein</fullName>
    </submittedName>
</protein>
<dbReference type="Proteomes" id="UP000076798">
    <property type="component" value="Unassembled WGS sequence"/>
</dbReference>
<organism evidence="2 3">
    <name type="scientific">Sistotremastrum suecicum HHB10207 ss-3</name>
    <dbReference type="NCBI Taxonomy" id="1314776"/>
    <lineage>
        <taxon>Eukaryota</taxon>
        <taxon>Fungi</taxon>
        <taxon>Dikarya</taxon>
        <taxon>Basidiomycota</taxon>
        <taxon>Agaricomycotina</taxon>
        <taxon>Agaricomycetes</taxon>
        <taxon>Sistotremastrales</taxon>
        <taxon>Sistotremastraceae</taxon>
        <taxon>Sistotremastrum</taxon>
    </lineage>
</organism>
<evidence type="ECO:0000313" key="3">
    <source>
        <dbReference type="Proteomes" id="UP000076798"/>
    </source>
</evidence>
<dbReference type="EMBL" id="KV428018">
    <property type="protein sequence ID" value="KZT41860.1"/>
    <property type="molecule type" value="Genomic_DNA"/>
</dbReference>
<accession>A0A166GNL6</accession>
<keyword evidence="3" id="KW-1185">Reference proteome</keyword>
<feature type="compositionally biased region" description="Polar residues" evidence="1">
    <location>
        <begin position="36"/>
        <end position="48"/>
    </location>
</feature>
<evidence type="ECO:0000313" key="2">
    <source>
        <dbReference type="EMBL" id="KZT41860.1"/>
    </source>
</evidence>